<dbReference type="GeneID" id="109004688"/>
<dbReference type="PANTHER" id="PTHR44259:SF114">
    <property type="entry name" value="OS06G0707300 PROTEIN"/>
    <property type="match status" value="1"/>
</dbReference>
<name>A0A6P9ECK4_JUGRE</name>
<organism evidence="2 3">
    <name type="scientific">Juglans regia</name>
    <name type="common">English walnut</name>
    <dbReference type="NCBI Taxonomy" id="51240"/>
    <lineage>
        <taxon>Eukaryota</taxon>
        <taxon>Viridiplantae</taxon>
        <taxon>Streptophyta</taxon>
        <taxon>Embryophyta</taxon>
        <taxon>Tracheophyta</taxon>
        <taxon>Spermatophyta</taxon>
        <taxon>Magnoliopsida</taxon>
        <taxon>eudicotyledons</taxon>
        <taxon>Gunneridae</taxon>
        <taxon>Pentapetalae</taxon>
        <taxon>rosids</taxon>
        <taxon>fabids</taxon>
        <taxon>Fagales</taxon>
        <taxon>Juglandaceae</taxon>
        <taxon>Juglans</taxon>
    </lineage>
</organism>
<sequence>MTALQMSSASSIGMPSQWSLLLSDLLKSIEEHTMSYADKVRLRCVCASWRSQLPKLHDHPIGTRLPWLLVPFNDNLDSKGASKFYDPLEKKLYELDHLPEAEEKALFKGSTQGGWVVVAETGDKIYVVNPLTRARFQLPPRSKFPDVRKYRANKHDNEYLIREPHDFNEYYQMDATHLRNYFLPKVVLSPSTCDSTDFIAVAIYGEIGRLAYCRRGDKKWHVLSEEFTYSDVRFHEQVLYAVEFNGRLVAFDFNTNASCPKPKEIEIVAPFPTPLTGQLYLVWCSGGIIMVRRDTDLDDEAYDQDVRISVTLGFNIFKLDSTSDDGKGKWCEVESLGDHVLFLGLNSSTAFSCRDFPGCFKGNQIYCTDDNVSADAKGSGRLFDQGVYSLDEKVFERFPAYVGDTRQVWPAPIWIMPK</sequence>
<accession>A0A6P9ECK4</accession>
<reference evidence="3" key="1">
    <citation type="submission" date="2025-08" db="UniProtKB">
        <authorList>
            <consortium name="RefSeq"/>
        </authorList>
    </citation>
    <scope>IDENTIFICATION</scope>
    <source>
        <tissue evidence="3">Leaves</tissue>
    </source>
</reference>
<dbReference type="InterPro" id="IPR005174">
    <property type="entry name" value="KIB1-4_b-propeller"/>
</dbReference>
<dbReference type="Proteomes" id="UP000235220">
    <property type="component" value="Chromosome 4"/>
</dbReference>
<dbReference type="InParanoid" id="A0A6P9ECK4"/>
<keyword evidence="2" id="KW-1185">Reference proteome</keyword>
<feature type="domain" description="KIB1-4 beta-propeller" evidence="1">
    <location>
        <begin position="84"/>
        <end position="388"/>
    </location>
</feature>
<proteinExistence type="predicted"/>
<dbReference type="Pfam" id="PF03478">
    <property type="entry name" value="Beta-prop_KIB1-4"/>
    <property type="match status" value="1"/>
</dbReference>
<evidence type="ECO:0000259" key="1">
    <source>
        <dbReference type="Pfam" id="PF03478"/>
    </source>
</evidence>
<dbReference type="AlphaFoldDB" id="A0A6P9ECK4"/>
<protein>
    <submittedName>
        <fullName evidence="3">F-box protein At1g65770</fullName>
    </submittedName>
</protein>
<dbReference type="RefSeq" id="XP_035545081.1">
    <property type="nucleotide sequence ID" value="XM_035689188.1"/>
</dbReference>
<dbReference type="OrthoDB" id="1523976at2759"/>
<dbReference type="KEGG" id="jre:109004688"/>
<dbReference type="PANTHER" id="PTHR44259">
    <property type="entry name" value="OS07G0183000 PROTEIN-RELATED"/>
    <property type="match status" value="1"/>
</dbReference>
<gene>
    <name evidence="3" type="primary">LOC109004688</name>
</gene>
<dbReference type="InterPro" id="IPR050942">
    <property type="entry name" value="F-box_BR-signaling"/>
</dbReference>
<evidence type="ECO:0000313" key="2">
    <source>
        <dbReference type="Proteomes" id="UP000235220"/>
    </source>
</evidence>
<evidence type="ECO:0000313" key="3">
    <source>
        <dbReference type="RefSeq" id="XP_035545081.1"/>
    </source>
</evidence>